<dbReference type="GO" id="GO:0048471">
    <property type="term" value="C:perinuclear region of cytoplasm"/>
    <property type="evidence" value="ECO:0007669"/>
    <property type="project" value="TreeGrafter"/>
</dbReference>
<dbReference type="PANTHER" id="PTHR24113:SF12">
    <property type="entry name" value="RAN GTPASE-ACTIVATING PROTEIN 1"/>
    <property type="match status" value="1"/>
</dbReference>
<evidence type="ECO:0000313" key="5">
    <source>
        <dbReference type="EMBL" id="KAG0283777.1"/>
    </source>
</evidence>
<evidence type="ECO:0008006" key="7">
    <source>
        <dbReference type="Google" id="ProtNLM"/>
    </source>
</evidence>
<gene>
    <name evidence="5" type="ORF">BGZ97_008416</name>
</gene>
<dbReference type="EMBL" id="JAAAIN010003840">
    <property type="protein sequence ID" value="KAG0283777.1"/>
    <property type="molecule type" value="Genomic_DNA"/>
</dbReference>
<name>A0A9P6QM89_9FUNG</name>
<organism evidence="5 6">
    <name type="scientific">Linnemannia gamsii</name>
    <dbReference type="NCBI Taxonomy" id="64522"/>
    <lineage>
        <taxon>Eukaryota</taxon>
        <taxon>Fungi</taxon>
        <taxon>Fungi incertae sedis</taxon>
        <taxon>Mucoromycota</taxon>
        <taxon>Mortierellomycotina</taxon>
        <taxon>Mortierellomycetes</taxon>
        <taxon>Mortierellales</taxon>
        <taxon>Mortierellaceae</taxon>
        <taxon>Linnemannia</taxon>
    </lineage>
</organism>
<protein>
    <recommendedName>
        <fullName evidence="7">RNI-like protein</fullName>
    </recommendedName>
</protein>
<dbReference type="Pfam" id="PF13516">
    <property type="entry name" value="LRR_6"/>
    <property type="match status" value="4"/>
</dbReference>
<dbReference type="SMART" id="SM00368">
    <property type="entry name" value="LRR_RI"/>
    <property type="match status" value="4"/>
</dbReference>
<feature type="compositionally biased region" description="Gly residues" evidence="4">
    <location>
        <begin position="256"/>
        <end position="275"/>
    </location>
</feature>
<sequence length="730" mass="78219">MVIACRNTFLGREYQGDFRPHGGNKYDNRPSELFEEATIVPFSESDIQDYVRQHILNLPAQPPSDNPVVPSYNDIWEKLNVIPNMMNLVSNPFLLTLALRALPSQSIEALQDSELKAMQHHLYDGFMQEWGRVGQRRLHGTDLEANVREAFSNLLNDGFVRCVTDYSKNLADAIYSYQDGVSIVKFSWKHNEEWKVKFFGPEIRVTLLREASPLTRAGIRHWFIHKSLLDYLYSRTFYDPDDSNDSDSDDSDDDPQGGGNDSPGGGRNFFGGDGDGLVDDNGGGTDDEGGATADSAELTGNNGGSSGGNGGSSSGNDGSTSGGHDSASSGDSSGGNGDGSHGDKNDSDGAKDGSRRRKDDARSKRKGTSTKQRPSASSDPFSKRNLFKEPSVLQFLVDRARSDLRLKKRLFSTIKQAKFSSVPSLAAANAITILFKSGNRFQDDDLDGISVPSDYMSTGISETFQQRESDWTAGDLMRALMAPAVSTPKPTSTAFTPTVAASTPSSTAVAQAKPTASLESLRLDAVKTESVQRFQASDPDGVHILRKRVSPGSADPVLLLESNPDGLDLGEALVLPAGSIAPPSPTPLTQATVALPLMPPTGIKEAKHVPIFTDPQQRLAEINAHSTLTTLNLRNNSIGDNGAEALSETLKTNSTLTTLDLARNSIRNNGAVALSEALKSNSTLTTLDLSSNSIGENGAVALSEALKTNSTLTTLNLQFNSIGDNGAVAL</sequence>
<accession>A0A9P6QM89</accession>
<feature type="compositionally biased region" description="Low complexity" evidence="4">
    <location>
        <begin position="314"/>
        <end position="331"/>
    </location>
</feature>
<dbReference type="SUPFAM" id="SSF52047">
    <property type="entry name" value="RNI-like"/>
    <property type="match status" value="1"/>
</dbReference>
<proteinExistence type="predicted"/>
<dbReference type="InterPro" id="IPR001611">
    <property type="entry name" value="Leu-rich_rpt"/>
</dbReference>
<dbReference type="InterPro" id="IPR032675">
    <property type="entry name" value="LRR_dom_sf"/>
</dbReference>
<comment type="caution">
    <text evidence="5">The sequence shown here is derived from an EMBL/GenBank/DDBJ whole genome shotgun (WGS) entry which is preliminary data.</text>
</comment>
<dbReference type="Gene3D" id="3.80.10.10">
    <property type="entry name" value="Ribonuclease Inhibitor"/>
    <property type="match status" value="1"/>
</dbReference>
<evidence type="ECO:0000256" key="2">
    <source>
        <dbReference type="ARBA" id="ARBA00022614"/>
    </source>
</evidence>
<dbReference type="GO" id="GO:0031267">
    <property type="term" value="F:small GTPase binding"/>
    <property type="evidence" value="ECO:0007669"/>
    <property type="project" value="TreeGrafter"/>
</dbReference>
<feature type="non-terminal residue" evidence="5">
    <location>
        <position position="730"/>
    </location>
</feature>
<dbReference type="GO" id="GO:0005634">
    <property type="term" value="C:nucleus"/>
    <property type="evidence" value="ECO:0007669"/>
    <property type="project" value="TreeGrafter"/>
</dbReference>
<dbReference type="GO" id="GO:0006913">
    <property type="term" value="P:nucleocytoplasmic transport"/>
    <property type="evidence" value="ECO:0007669"/>
    <property type="project" value="TreeGrafter"/>
</dbReference>
<keyword evidence="1" id="KW-0343">GTPase activation</keyword>
<feature type="region of interest" description="Disordered" evidence="4">
    <location>
        <begin position="242"/>
        <end position="383"/>
    </location>
</feature>
<feature type="compositionally biased region" description="Gly residues" evidence="4">
    <location>
        <begin position="301"/>
        <end position="313"/>
    </location>
</feature>
<dbReference type="GO" id="GO:0005829">
    <property type="term" value="C:cytosol"/>
    <property type="evidence" value="ECO:0007669"/>
    <property type="project" value="TreeGrafter"/>
</dbReference>
<evidence type="ECO:0000256" key="4">
    <source>
        <dbReference type="SAM" id="MobiDB-lite"/>
    </source>
</evidence>
<evidence type="ECO:0000256" key="3">
    <source>
        <dbReference type="ARBA" id="ARBA00022737"/>
    </source>
</evidence>
<dbReference type="OrthoDB" id="120976at2759"/>
<keyword evidence="3" id="KW-0677">Repeat</keyword>
<dbReference type="GO" id="GO:0005096">
    <property type="term" value="F:GTPase activator activity"/>
    <property type="evidence" value="ECO:0007669"/>
    <property type="project" value="UniProtKB-KW"/>
</dbReference>
<reference evidence="5" key="1">
    <citation type="journal article" date="2020" name="Fungal Divers.">
        <title>Resolving the Mortierellaceae phylogeny through synthesis of multi-gene phylogenetics and phylogenomics.</title>
        <authorList>
            <person name="Vandepol N."/>
            <person name="Liber J."/>
            <person name="Desiro A."/>
            <person name="Na H."/>
            <person name="Kennedy M."/>
            <person name="Barry K."/>
            <person name="Grigoriev I.V."/>
            <person name="Miller A.N."/>
            <person name="O'Donnell K."/>
            <person name="Stajich J.E."/>
            <person name="Bonito G."/>
        </authorList>
    </citation>
    <scope>NUCLEOTIDE SEQUENCE</scope>
    <source>
        <strain evidence="5">NVP60</strain>
    </source>
</reference>
<feature type="compositionally biased region" description="Polar residues" evidence="4">
    <location>
        <begin position="369"/>
        <end position="380"/>
    </location>
</feature>
<evidence type="ECO:0000313" key="6">
    <source>
        <dbReference type="Proteomes" id="UP000823405"/>
    </source>
</evidence>
<evidence type="ECO:0000256" key="1">
    <source>
        <dbReference type="ARBA" id="ARBA00022468"/>
    </source>
</evidence>
<dbReference type="PANTHER" id="PTHR24113">
    <property type="entry name" value="RAN GTPASE-ACTIVATING PROTEIN 1"/>
    <property type="match status" value="1"/>
</dbReference>
<dbReference type="InterPro" id="IPR027038">
    <property type="entry name" value="RanGap"/>
</dbReference>
<feature type="compositionally biased region" description="Basic and acidic residues" evidence="4">
    <location>
        <begin position="340"/>
        <end position="362"/>
    </location>
</feature>
<dbReference type="Proteomes" id="UP000823405">
    <property type="component" value="Unassembled WGS sequence"/>
</dbReference>
<keyword evidence="2" id="KW-0433">Leucine-rich repeat</keyword>
<feature type="compositionally biased region" description="Acidic residues" evidence="4">
    <location>
        <begin position="242"/>
        <end position="255"/>
    </location>
</feature>
<keyword evidence="6" id="KW-1185">Reference proteome</keyword>
<dbReference type="AlphaFoldDB" id="A0A9P6QM89"/>